<dbReference type="PATRIC" id="fig|1002809.3.peg.3861"/>
<evidence type="ECO:0000313" key="2">
    <source>
        <dbReference type="EMBL" id="BAK18235.1"/>
    </source>
</evidence>
<dbReference type="EMBL" id="AP012158">
    <property type="protein sequence ID" value="BAK18235.1"/>
    <property type="molecule type" value="Genomic_DNA"/>
</dbReference>
<keyword evidence="1" id="KW-1133">Transmembrane helix</keyword>
<keyword evidence="2" id="KW-0614">Plasmid</keyword>
<dbReference type="Proteomes" id="UP000006691">
    <property type="component" value="Plasmid pSSIL1"/>
</dbReference>
<feature type="transmembrane region" description="Helical" evidence="1">
    <location>
        <begin position="84"/>
        <end position="107"/>
    </location>
</feature>
<evidence type="ECO:0000256" key="1">
    <source>
        <dbReference type="SAM" id="Phobius"/>
    </source>
</evidence>
<geneLocation type="plasmid" evidence="2 3">
    <name>pSSIL1</name>
</geneLocation>
<feature type="transmembrane region" description="Helical" evidence="1">
    <location>
        <begin position="31"/>
        <end position="49"/>
    </location>
</feature>
<accession>F2FAU1</accession>
<feature type="transmembrane region" description="Helical" evidence="1">
    <location>
        <begin position="7"/>
        <end position="25"/>
    </location>
</feature>
<dbReference type="AlphaFoldDB" id="F2FAU1"/>
<keyword evidence="1" id="KW-0812">Transmembrane</keyword>
<organism evidence="2 3">
    <name type="scientific">Solibacillus silvestris (strain StLB046)</name>
    <name type="common">Bacillus silvestris</name>
    <dbReference type="NCBI Taxonomy" id="1002809"/>
    <lineage>
        <taxon>Bacteria</taxon>
        <taxon>Bacillati</taxon>
        <taxon>Bacillota</taxon>
        <taxon>Bacilli</taxon>
        <taxon>Bacillales</taxon>
        <taxon>Caryophanaceae</taxon>
        <taxon>Solibacillus</taxon>
    </lineage>
</organism>
<protein>
    <submittedName>
        <fullName evidence="2">Predicted Rossmann fold nucleotide-binding protein</fullName>
    </submittedName>
</protein>
<proteinExistence type="predicted"/>
<name>F2FAU1_SOLSS</name>
<dbReference type="KEGG" id="siv:SSIL_3812"/>
<gene>
    <name evidence="2" type="ORF">SSIL_3812</name>
</gene>
<dbReference type="HOGENOM" id="CLU_173058_0_0_9"/>
<keyword evidence="1" id="KW-0472">Membrane</keyword>
<evidence type="ECO:0000313" key="3">
    <source>
        <dbReference type="Proteomes" id="UP000006691"/>
    </source>
</evidence>
<sequence>MNKKNSLLFFLTLCIEGVITFIVASTFSVRFIEVMGILGAVCSGLLFLLTSGGGPFSDFFTARNAGITGIIQERENFVFKRGPAFFASLVYFGIGLLFFILLVNGVIPPA</sequence>
<keyword evidence="3" id="KW-1185">Reference proteome</keyword>
<dbReference type="RefSeq" id="WP_014829534.1">
    <property type="nucleotide sequence ID" value="NC_018069.1"/>
</dbReference>
<reference evidence="2 3" key="1">
    <citation type="journal article" date="2012" name="J. Biosci. Bioeng.">
        <title>Complete genome sequence and characterization of the N-acylhomoserine lactone-degrading gene of the potato leaf-associated Solibacillus silvestris.</title>
        <authorList>
            <person name="Morohoshi T."/>
            <person name="Tominaga Y."/>
            <person name="Someya N."/>
            <person name="Ikeda T."/>
        </authorList>
    </citation>
    <scope>NUCLEOTIDE SEQUENCE [LARGE SCALE GENOMIC DNA]</scope>
    <source>
        <strain evidence="2 3">StLB046</strain>
        <plasmid evidence="3">pSSIL1</plasmid>
    </source>
</reference>